<feature type="domain" description="GB1/RHD3-type G" evidence="7">
    <location>
        <begin position="132"/>
        <end position="395"/>
    </location>
</feature>
<keyword evidence="1" id="KW-0547">Nucleotide-binding</keyword>
<dbReference type="Pfam" id="PF02263">
    <property type="entry name" value="GBP"/>
    <property type="match status" value="1"/>
</dbReference>
<feature type="coiled-coil region" evidence="5">
    <location>
        <begin position="513"/>
        <end position="597"/>
    </location>
</feature>
<evidence type="ECO:0000313" key="8">
    <source>
        <dbReference type="EMBL" id="KAG5673111.1"/>
    </source>
</evidence>
<evidence type="ECO:0000256" key="6">
    <source>
        <dbReference type="SAM" id="MobiDB-lite"/>
    </source>
</evidence>
<dbReference type="InterPro" id="IPR027417">
    <property type="entry name" value="P-loop_NTPase"/>
</dbReference>
<feature type="compositionally biased region" description="Basic and acidic residues" evidence="6">
    <location>
        <begin position="26"/>
        <end position="44"/>
    </location>
</feature>
<protein>
    <recommendedName>
        <fullName evidence="7">GB1/RHD3-type G domain-containing protein</fullName>
    </recommendedName>
</protein>
<dbReference type="AlphaFoldDB" id="A0A9J6BTA0"/>
<dbReference type="Gene3D" id="1.20.58.420">
    <property type="entry name" value="AHSP"/>
    <property type="match status" value="1"/>
</dbReference>
<proteinExistence type="inferred from homology"/>
<evidence type="ECO:0000256" key="1">
    <source>
        <dbReference type="ARBA" id="ARBA00022741"/>
    </source>
</evidence>
<organism evidence="8 9">
    <name type="scientific">Polypedilum vanderplanki</name>
    <name type="common">Sleeping chironomid midge</name>
    <dbReference type="NCBI Taxonomy" id="319348"/>
    <lineage>
        <taxon>Eukaryota</taxon>
        <taxon>Metazoa</taxon>
        <taxon>Ecdysozoa</taxon>
        <taxon>Arthropoda</taxon>
        <taxon>Hexapoda</taxon>
        <taxon>Insecta</taxon>
        <taxon>Pterygota</taxon>
        <taxon>Neoptera</taxon>
        <taxon>Endopterygota</taxon>
        <taxon>Diptera</taxon>
        <taxon>Nematocera</taxon>
        <taxon>Chironomoidea</taxon>
        <taxon>Chironomidae</taxon>
        <taxon>Chironominae</taxon>
        <taxon>Polypedilum</taxon>
        <taxon>Polypedilum</taxon>
    </lineage>
</organism>
<dbReference type="Gene3D" id="3.40.50.300">
    <property type="entry name" value="P-loop containing nucleotide triphosphate hydrolases"/>
    <property type="match status" value="1"/>
</dbReference>
<dbReference type="Proteomes" id="UP001107558">
    <property type="component" value="Chromosome 3"/>
</dbReference>
<gene>
    <name evidence="8" type="ORF">PVAND_003185</name>
</gene>
<keyword evidence="9" id="KW-1185">Reference proteome</keyword>
<keyword evidence="3" id="KW-0342">GTP-binding</keyword>
<evidence type="ECO:0000256" key="3">
    <source>
        <dbReference type="ARBA" id="ARBA00023134"/>
    </source>
</evidence>
<dbReference type="SUPFAM" id="SSF52540">
    <property type="entry name" value="P-loop containing nucleoside triphosphate hydrolases"/>
    <property type="match status" value="1"/>
</dbReference>
<keyword evidence="5" id="KW-0175">Coiled coil</keyword>
<feature type="region of interest" description="Disordered" evidence="6">
    <location>
        <begin position="26"/>
        <end position="48"/>
    </location>
</feature>
<evidence type="ECO:0000256" key="2">
    <source>
        <dbReference type="ARBA" id="ARBA00022801"/>
    </source>
</evidence>
<dbReference type="EMBL" id="JADBJN010000003">
    <property type="protein sequence ID" value="KAG5673111.1"/>
    <property type="molecule type" value="Genomic_DNA"/>
</dbReference>
<dbReference type="InterPro" id="IPR036543">
    <property type="entry name" value="Guanylate-bd_C_sf"/>
</dbReference>
<comment type="similarity">
    <text evidence="4">Belongs to the TRAFAC class dynamin-like GTPase superfamily. GB1/RHD3 GTPase family.</text>
</comment>
<dbReference type="InterPro" id="IPR015894">
    <property type="entry name" value="Guanylate-bd_N"/>
</dbReference>
<dbReference type="PANTHER" id="PTHR10751">
    <property type="entry name" value="GUANYLATE BINDING PROTEIN"/>
    <property type="match status" value="1"/>
</dbReference>
<evidence type="ECO:0000256" key="5">
    <source>
        <dbReference type="SAM" id="Coils"/>
    </source>
</evidence>
<dbReference type="OrthoDB" id="7788754at2759"/>
<dbReference type="PROSITE" id="PS51715">
    <property type="entry name" value="G_GB1_RHD3"/>
    <property type="match status" value="1"/>
</dbReference>
<reference evidence="8" key="1">
    <citation type="submission" date="2021-03" db="EMBL/GenBank/DDBJ databases">
        <title>Chromosome level genome of the anhydrobiotic midge Polypedilum vanderplanki.</title>
        <authorList>
            <person name="Yoshida Y."/>
            <person name="Kikawada T."/>
            <person name="Gusev O."/>
        </authorList>
    </citation>
    <scope>NUCLEOTIDE SEQUENCE</scope>
    <source>
        <strain evidence="8">NIAS01</strain>
        <tissue evidence="8">Whole body or cell culture</tissue>
    </source>
</reference>
<dbReference type="InterPro" id="IPR030386">
    <property type="entry name" value="G_GB1_RHD3_dom"/>
</dbReference>
<dbReference type="GO" id="GO:0005525">
    <property type="term" value="F:GTP binding"/>
    <property type="evidence" value="ECO:0007669"/>
    <property type="project" value="UniProtKB-KW"/>
</dbReference>
<sequence length="664" mass="76415">MDKIIQSAKSTVSQFSQSLFKQSEQHKKFVENEAKNSKHEENIPKVDINNNNDEIGTCYGGLDEEEINKLKAELDKAKEINQNNYSTRSRLIKCVQGQTATPVQLLHVEGQSGITYNENVVRNLFLDPQLKDRQVVVISIVGAFRKGKSFLMNYMLRYLYANYPTTKSKTLINPDCWLGDENEPLTGFTWRSGVERVTKGLILWGDVFLYDPPKGEKLAIYIMDTQGLFDHHATASDNSNIFSLSTLISSVQIMNIFNILQENQLQYLQFATEFARYASSDSETSPFQNLLILIRDWNSVDEYKYGLRGGNAYLNTFLEIQDFQSPELQSVRRYLRSSFDKIDCFLMPHPGKKVATDKTYDGRWKDIDSDFVDLMSEFFEYLFKKMKPKTINNAPIKPDELLIFINSYVESFKNGSIPAATTLYESTLEQQFRILIAKSVDIYIDSVAAHDSELQGEEDITKLHIDSKNKALKHFQSEKTFGSYSEGNNFKKQLVNKIEEIYKQWRSVSLTQIQKLQVQKQKTEQQIQQLKEAQNIDIKAKKDLEEANKKVNEAKVALENAKTDTEQARREAEELKIQLEEAEKQRAEAIEKEKQTKEWVDKISSDKDYFEQEYHKLKMQAMQNVGNVLVTQQGESGFERFLGQVSNVFTKVAPIVATISSWFG</sequence>
<name>A0A9J6BTA0_POLVA</name>
<accession>A0A9J6BTA0</accession>
<evidence type="ECO:0000313" key="9">
    <source>
        <dbReference type="Proteomes" id="UP001107558"/>
    </source>
</evidence>
<evidence type="ECO:0000256" key="4">
    <source>
        <dbReference type="PROSITE-ProRule" id="PRU01052"/>
    </source>
</evidence>
<keyword evidence="2" id="KW-0378">Hydrolase</keyword>
<dbReference type="SUPFAM" id="SSF48340">
    <property type="entry name" value="Interferon-induced guanylate-binding protein 1 (GBP1), C-terminal domain"/>
    <property type="match status" value="1"/>
</dbReference>
<comment type="caution">
    <text evidence="8">The sequence shown here is derived from an EMBL/GenBank/DDBJ whole genome shotgun (WGS) entry which is preliminary data.</text>
</comment>
<evidence type="ECO:0000259" key="7">
    <source>
        <dbReference type="PROSITE" id="PS51715"/>
    </source>
</evidence>
<dbReference type="GO" id="GO:0003924">
    <property type="term" value="F:GTPase activity"/>
    <property type="evidence" value="ECO:0007669"/>
    <property type="project" value="InterPro"/>
</dbReference>